<evidence type="ECO:0000256" key="9">
    <source>
        <dbReference type="HAMAP-Rule" id="MF_01038"/>
    </source>
</evidence>
<keyword evidence="8 9" id="KW-0413">Isomerase</keyword>
<dbReference type="NCBIfam" id="TIGR01307">
    <property type="entry name" value="pgm_bpd_ind"/>
    <property type="match status" value="1"/>
</dbReference>
<dbReference type="GO" id="GO:0006007">
    <property type="term" value="P:glucose catabolic process"/>
    <property type="evidence" value="ECO:0007669"/>
    <property type="project" value="InterPro"/>
</dbReference>
<evidence type="ECO:0000256" key="12">
    <source>
        <dbReference type="PIRSR" id="PIRSR001492-2"/>
    </source>
</evidence>
<dbReference type="GO" id="GO:0006096">
    <property type="term" value="P:glycolytic process"/>
    <property type="evidence" value="ECO:0007669"/>
    <property type="project" value="UniProtKB-UniRule"/>
</dbReference>
<dbReference type="EMBL" id="MEZX01000002">
    <property type="protein sequence ID" value="OGD64874.1"/>
    <property type="molecule type" value="Genomic_DNA"/>
</dbReference>
<feature type="binding site" evidence="9 13">
    <location>
        <position position="442"/>
    </location>
    <ligand>
        <name>Mn(2+)</name>
        <dbReference type="ChEBI" id="CHEBI:29035"/>
        <label>2</label>
    </ligand>
</feature>
<feature type="binding site" evidence="9 13">
    <location>
        <position position="64"/>
    </location>
    <ligand>
        <name>Mn(2+)</name>
        <dbReference type="ChEBI" id="CHEBI:29035"/>
        <label>2</label>
    </ligand>
</feature>
<keyword evidence="5 9" id="KW-0479">Metal-binding</keyword>
<reference evidence="16 17" key="1">
    <citation type="journal article" date="2016" name="Nat. Commun.">
        <title>Thousands of microbial genomes shed light on interconnected biogeochemical processes in an aquifer system.</title>
        <authorList>
            <person name="Anantharaman K."/>
            <person name="Brown C.T."/>
            <person name="Hug L.A."/>
            <person name="Sharon I."/>
            <person name="Castelle C.J."/>
            <person name="Probst A.J."/>
            <person name="Thomas B.C."/>
            <person name="Singh A."/>
            <person name="Wilkins M.J."/>
            <person name="Karaoz U."/>
            <person name="Brodie E.L."/>
            <person name="Williams K.H."/>
            <person name="Hubbard S.S."/>
            <person name="Banfield J.F."/>
        </authorList>
    </citation>
    <scope>NUCLEOTIDE SEQUENCE [LARGE SCALE GENOMIC DNA]</scope>
</reference>
<comment type="similarity">
    <text evidence="4 9">Belongs to the BPG-independent phosphoglycerate mutase family.</text>
</comment>
<dbReference type="GO" id="GO:0030145">
    <property type="term" value="F:manganese ion binding"/>
    <property type="evidence" value="ECO:0007669"/>
    <property type="project" value="UniProtKB-UniRule"/>
</dbReference>
<feature type="binding site" evidence="9 12">
    <location>
        <position position="125"/>
    </location>
    <ligand>
        <name>substrate</name>
    </ligand>
</feature>
<dbReference type="SUPFAM" id="SSF64158">
    <property type="entry name" value="2,3-Bisphosphoglycerate-independent phosphoglycerate mutase, substrate-binding domain"/>
    <property type="match status" value="1"/>
</dbReference>
<comment type="subunit">
    <text evidence="9">Monomer.</text>
</comment>
<dbReference type="HAMAP" id="MF_01038">
    <property type="entry name" value="GpmI"/>
    <property type="match status" value="1"/>
</dbReference>
<evidence type="ECO:0000256" key="8">
    <source>
        <dbReference type="ARBA" id="ARBA00023235"/>
    </source>
</evidence>
<feature type="binding site" evidence="9 12">
    <location>
        <position position="336"/>
    </location>
    <ligand>
        <name>substrate</name>
    </ligand>
</feature>
<proteinExistence type="inferred from homology"/>
<dbReference type="AlphaFoldDB" id="A0A1F5ECD1"/>
<dbReference type="PANTHER" id="PTHR31637">
    <property type="entry name" value="2,3-BISPHOSPHOGLYCERATE-INDEPENDENT PHOSPHOGLYCERATE MUTASE"/>
    <property type="match status" value="1"/>
</dbReference>
<dbReference type="InterPro" id="IPR005995">
    <property type="entry name" value="Pgm_bpd_ind"/>
</dbReference>
<evidence type="ECO:0000256" key="10">
    <source>
        <dbReference type="NCBIfam" id="TIGR01307"/>
    </source>
</evidence>
<organism evidence="16 17">
    <name type="scientific">Candidatus Berkelbacteria bacterium RIFCSPLOWO2_01_FULL_50_28</name>
    <dbReference type="NCBI Taxonomy" id="1797471"/>
    <lineage>
        <taxon>Bacteria</taxon>
        <taxon>Candidatus Berkelbacteria</taxon>
    </lineage>
</organism>
<feature type="binding site" evidence="9 13">
    <location>
        <position position="461"/>
    </location>
    <ligand>
        <name>Mn(2+)</name>
        <dbReference type="ChEBI" id="CHEBI:29035"/>
        <label>1</label>
    </ligand>
</feature>
<feature type="binding site" evidence="9 12">
    <location>
        <position position="193"/>
    </location>
    <ligand>
        <name>substrate</name>
    </ligand>
</feature>
<feature type="binding site" evidence="9 13">
    <location>
        <position position="14"/>
    </location>
    <ligand>
        <name>Mn(2+)</name>
        <dbReference type="ChEBI" id="CHEBI:29035"/>
        <label>2</label>
    </ligand>
</feature>
<dbReference type="GO" id="GO:0005829">
    <property type="term" value="C:cytosol"/>
    <property type="evidence" value="ECO:0007669"/>
    <property type="project" value="TreeGrafter"/>
</dbReference>
<dbReference type="Pfam" id="PF06415">
    <property type="entry name" value="iPGM_N"/>
    <property type="match status" value="1"/>
</dbReference>
<evidence type="ECO:0000256" key="5">
    <source>
        <dbReference type="ARBA" id="ARBA00022723"/>
    </source>
</evidence>
<feature type="binding site" evidence="9 13">
    <location>
        <position position="443"/>
    </location>
    <ligand>
        <name>Mn(2+)</name>
        <dbReference type="ChEBI" id="CHEBI:29035"/>
        <label>2</label>
    </ligand>
</feature>
<dbReference type="Proteomes" id="UP000177481">
    <property type="component" value="Unassembled WGS sequence"/>
</dbReference>
<comment type="cofactor">
    <cofactor evidence="9">
        <name>Mn(2+)</name>
        <dbReference type="ChEBI" id="CHEBI:29035"/>
    </cofactor>
    <text evidence="9">Binds 2 manganese ions per subunit.</text>
</comment>
<dbReference type="InterPro" id="IPR011258">
    <property type="entry name" value="BPG-indep_PGM_N"/>
</dbReference>
<evidence type="ECO:0000313" key="16">
    <source>
        <dbReference type="EMBL" id="OGD64874.1"/>
    </source>
</evidence>
<dbReference type="STRING" id="1797471.A3A71_02405"/>
<feature type="binding site" evidence="9 12">
    <location>
        <begin position="262"/>
        <end position="265"/>
    </location>
    <ligand>
        <name>substrate</name>
    </ligand>
</feature>
<comment type="pathway">
    <text evidence="3 9">Carbohydrate degradation; glycolysis; pyruvate from D-glyceraldehyde 3-phosphate: step 3/5.</text>
</comment>
<protein>
    <recommendedName>
        <fullName evidence="9 10">2,3-bisphosphoglycerate-independent phosphoglycerate mutase</fullName>
        <shortName evidence="9">BPG-independent PGAM</shortName>
        <shortName evidence="9">Phosphoglyceromutase</shortName>
        <shortName evidence="9">iPGM</shortName>
        <ecNumber evidence="9 10">5.4.2.12</ecNumber>
    </recommendedName>
</protein>
<evidence type="ECO:0000259" key="14">
    <source>
        <dbReference type="Pfam" id="PF01676"/>
    </source>
</evidence>
<name>A0A1F5ECD1_9BACT</name>
<dbReference type="InterPro" id="IPR006124">
    <property type="entry name" value="Metalloenzyme"/>
</dbReference>
<feature type="active site" description="Phosphoserine intermediate" evidence="9 11">
    <location>
        <position position="64"/>
    </location>
</feature>
<sequence length="524" mass="57230">MSPRPKPVVLAVIDGWGVAPTWGGNAIALAQTPFYNEVKKVFPNTTLAASGDAVGLPAKFHGNSEVGHLNIGTGQVVQQSLPAITTAISDNSFFSNPALVNAFQRINNTDNSVHIMGLASDGGIHSHIDHLFALLDMAKHCGVKDVCIHVITDGRDTSPFVSQQFCALIDQKIAEVGIGRICTVSGRYYAMDRDNRWDRIEKTYRAITEGVGLEARTPEAAIASAYRDGFSDEFIVPTVIRGEGNSFRPLSDGDSLIFFNFRGDRAREITQAFVRPNFKEFERKVTISSLYFVGFTFYQEGLPIQVAFHPRDVKYPLARILSDAGLKQLHVAESEKYAHVTYFFNGGREESYPREDRIVVPSPKVSSYDQTPAMSTTEITETVISHITNYDFILLNYACPDMIGHTGNLRAAIQAVEAVDKSMAEIFKTIQEHDGVFIITADHGNVEQMVNPKTGEPDTEHTGHPVPFIVANDTQVTALRSGGKLSDVAPTILQIMGIAAPDEMEGKSLITSPTPTSPVTTAPV</sequence>
<evidence type="ECO:0000256" key="4">
    <source>
        <dbReference type="ARBA" id="ARBA00008819"/>
    </source>
</evidence>
<feature type="binding site" evidence="9 13">
    <location>
        <position position="401"/>
    </location>
    <ligand>
        <name>Mn(2+)</name>
        <dbReference type="ChEBI" id="CHEBI:29035"/>
        <label>1</label>
    </ligand>
</feature>
<comment type="caution">
    <text evidence="16">The sequence shown here is derived from an EMBL/GenBank/DDBJ whole genome shotgun (WGS) entry which is preliminary data.</text>
</comment>
<feature type="domain" description="Metalloenzyme" evidence="14">
    <location>
        <begin position="6"/>
        <end position="498"/>
    </location>
</feature>
<feature type="domain" description="BPG-independent PGAM N-terminal" evidence="15">
    <location>
        <begin position="84"/>
        <end position="299"/>
    </location>
</feature>
<dbReference type="GO" id="GO:0004619">
    <property type="term" value="F:phosphoglycerate mutase activity"/>
    <property type="evidence" value="ECO:0007669"/>
    <property type="project" value="UniProtKB-UniRule"/>
</dbReference>
<gene>
    <name evidence="9" type="primary">gpmI</name>
    <name evidence="16" type="ORF">A3A71_02405</name>
</gene>
<dbReference type="SUPFAM" id="SSF53649">
    <property type="entry name" value="Alkaline phosphatase-like"/>
    <property type="match status" value="1"/>
</dbReference>
<feature type="binding site" evidence="9 13">
    <location>
        <position position="405"/>
    </location>
    <ligand>
        <name>Mn(2+)</name>
        <dbReference type="ChEBI" id="CHEBI:29035"/>
        <label>1</label>
    </ligand>
</feature>
<evidence type="ECO:0000256" key="13">
    <source>
        <dbReference type="PIRSR" id="PIRSR001492-3"/>
    </source>
</evidence>
<dbReference type="InterPro" id="IPR017850">
    <property type="entry name" value="Alkaline_phosphatase_core_sf"/>
</dbReference>
<evidence type="ECO:0000256" key="1">
    <source>
        <dbReference type="ARBA" id="ARBA00000370"/>
    </source>
</evidence>
<dbReference type="InterPro" id="IPR036646">
    <property type="entry name" value="PGAM_B_sf"/>
</dbReference>
<accession>A0A1F5ECD1</accession>
<dbReference type="Pfam" id="PF01676">
    <property type="entry name" value="Metalloenzyme"/>
    <property type="match status" value="1"/>
</dbReference>
<evidence type="ECO:0000256" key="11">
    <source>
        <dbReference type="PIRSR" id="PIRSR001492-1"/>
    </source>
</evidence>
<dbReference type="EC" id="5.4.2.12" evidence="9 10"/>
<keyword evidence="6 9" id="KW-0324">Glycolysis</keyword>
<comment type="function">
    <text evidence="2 9">Catalyzes the interconversion of 2-phosphoglycerate and 3-phosphoglycerate.</text>
</comment>
<dbReference type="UniPathway" id="UPA00109">
    <property type="reaction ID" value="UER00186"/>
</dbReference>
<evidence type="ECO:0000256" key="7">
    <source>
        <dbReference type="ARBA" id="ARBA00023211"/>
    </source>
</evidence>
<evidence type="ECO:0000256" key="3">
    <source>
        <dbReference type="ARBA" id="ARBA00004798"/>
    </source>
</evidence>
<dbReference type="CDD" id="cd16010">
    <property type="entry name" value="iPGM"/>
    <property type="match status" value="1"/>
</dbReference>
<feature type="binding site" evidence="9 12">
    <location>
        <position position="187"/>
    </location>
    <ligand>
        <name>substrate</name>
    </ligand>
</feature>
<dbReference type="FunFam" id="3.40.1450.10:FF:000002">
    <property type="entry name" value="2,3-bisphosphoglycerate-independent phosphoglycerate mutase"/>
    <property type="match status" value="1"/>
</dbReference>
<dbReference type="PIRSF" id="PIRSF001492">
    <property type="entry name" value="IPGAM"/>
    <property type="match status" value="1"/>
</dbReference>
<evidence type="ECO:0000313" key="17">
    <source>
        <dbReference type="Proteomes" id="UP000177481"/>
    </source>
</evidence>
<evidence type="ECO:0000256" key="6">
    <source>
        <dbReference type="ARBA" id="ARBA00023152"/>
    </source>
</evidence>
<feature type="binding site" evidence="9 12">
    <location>
        <begin position="155"/>
        <end position="156"/>
    </location>
    <ligand>
        <name>substrate</name>
    </ligand>
</feature>
<evidence type="ECO:0000256" key="2">
    <source>
        <dbReference type="ARBA" id="ARBA00002315"/>
    </source>
</evidence>
<dbReference type="PANTHER" id="PTHR31637:SF0">
    <property type="entry name" value="2,3-BISPHOSPHOGLYCERATE-INDEPENDENT PHOSPHOGLYCERATE MUTASE"/>
    <property type="match status" value="1"/>
</dbReference>
<evidence type="ECO:0000259" key="15">
    <source>
        <dbReference type="Pfam" id="PF06415"/>
    </source>
</evidence>
<comment type="catalytic activity">
    <reaction evidence="1 9">
        <text>(2R)-2-phosphoglycerate = (2R)-3-phosphoglycerate</text>
        <dbReference type="Rhea" id="RHEA:15901"/>
        <dbReference type="ChEBI" id="CHEBI:58272"/>
        <dbReference type="ChEBI" id="CHEBI:58289"/>
        <dbReference type="EC" id="5.4.2.12"/>
    </reaction>
</comment>
<dbReference type="Gene3D" id="3.40.1450.10">
    <property type="entry name" value="BPG-independent phosphoglycerate mutase, domain B"/>
    <property type="match status" value="1"/>
</dbReference>
<keyword evidence="7 9" id="KW-0464">Manganese</keyword>
<dbReference type="Gene3D" id="3.40.720.10">
    <property type="entry name" value="Alkaline Phosphatase, subunit A"/>
    <property type="match status" value="1"/>
</dbReference>